<dbReference type="Proteomes" id="UP001057402">
    <property type="component" value="Chromosome 1"/>
</dbReference>
<proteinExistence type="predicted"/>
<evidence type="ECO:0000313" key="1">
    <source>
        <dbReference type="EMBL" id="KAI4388449.1"/>
    </source>
</evidence>
<gene>
    <name evidence="1" type="ORF">MLD38_000771</name>
</gene>
<accession>A0ACB9SBJ8</accession>
<comment type="caution">
    <text evidence="1">The sequence shown here is derived from an EMBL/GenBank/DDBJ whole genome shotgun (WGS) entry which is preliminary data.</text>
</comment>
<protein>
    <submittedName>
        <fullName evidence="1">Uncharacterized protein</fullName>
    </submittedName>
</protein>
<organism evidence="1 2">
    <name type="scientific">Melastoma candidum</name>
    <dbReference type="NCBI Taxonomy" id="119954"/>
    <lineage>
        <taxon>Eukaryota</taxon>
        <taxon>Viridiplantae</taxon>
        <taxon>Streptophyta</taxon>
        <taxon>Embryophyta</taxon>
        <taxon>Tracheophyta</taxon>
        <taxon>Spermatophyta</taxon>
        <taxon>Magnoliopsida</taxon>
        <taxon>eudicotyledons</taxon>
        <taxon>Gunneridae</taxon>
        <taxon>Pentapetalae</taxon>
        <taxon>rosids</taxon>
        <taxon>malvids</taxon>
        <taxon>Myrtales</taxon>
        <taxon>Melastomataceae</taxon>
        <taxon>Melastomatoideae</taxon>
        <taxon>Melastomateae</taxon>
        <taxon>Melastoma</taxon>
    </lineage>
</organism>
<reference evidence="2" key="1">
    <citation type="journal article" date="2023" name="Front. Plant Sci.">
        <title>Chromosomal-level genome assembly of Melastoma candidum provides insights into trichome evolution.</title>
        <authorList>
            <person name="Zhong Y."/>
            <person name="Wu W."/>
            <person name="Sun C."/>
            <person name="Zou P."/>
            <person name="Liu Y."/>
            <person name="Dai S."/>
            <person name="Zhou R."/>
        </authorList>
    </citation>
    <scope>NUCLEOTIDE SEQUENCE [LARGE SCALE GENOMIC DNA]</scope>
</reference>
<sequence length="315" mass="34840">MDFEEFDVVEYEESEALSRYIMEWKLGTLTRVAEALCALFLFGFYFSDVSIVTDVGRGLLLRQLKALTTPLSAFLFGNCIVLIVFVLSSGGGVCGEMDDGEDEGNAVFRHSCEEHESLEKSSPGKSCSLRMEMKDSPEVMGLEELIDFSLSTEEVKEVMAVTAVHVDVNEIPAVFKEMGIESNSKPQEDEIGSPTIYDGESNMDSPIVPAEGLSSNRDVLRRSNSEVISSAKRPSKTELDRWESENARTTNIPDTGGDDRQSPSPFPPSSVDDLSDEEFNQKVERYIAGKKLLLWVEMLAEQSVEGPQEIDSACD</sequence>
<dbReference type="EMBL" id="CM042880">
    <property type="protein sequence ID" value="KAI4388449.1"/>
    <property type="molecule type" value="Genomic_DNA"/>
</dbReference>
<keyword evidence="2" id="KW-1185">Reference proteome</keyword>
<evidence type="ECO:0000313" key="2">
    <source>
        <dbReference type="Proteomes" id="UP001057402"/>
    </source>
</evidence>
<name>A0ACB9SBJ8_9MYRT</name>